<dbReference type="EMBL" id="JAUSUQ010000001">
    <property type="protein sequence ID" value="MDQ0337423.1"/>
    <property type="molecule type" value="Genomic_DNA"/>
</dbReference>
<feature type="transmembrane region" description="Helical" evidence="1">
    <location>
        <begin position="20"/>
        <end position="39"/>
    </location>
</feature>
<keyword evidence="1" id="KW-0472">Membrane</keyword>
<name>A0ABU0CLZ0_9BACI</name>
<dbReference type="Proteomes" id="UP001232445">
    <property type="component" value="Unassembled WGS sequence"/>
</dbReference>
<reference evidence="2 3" key="1">
    <citation type="submission" date="2023-07" db="EMBL/GenBank/DDBJ databases">
        <title>Genomic Encyclopedia of Type Strains, Phase IV (KMG-IV): sequencing the most valuable type-strain genomes for metagenomic binning, comparative biology and taxonomic classification.</title>
        <authorList>
            <person name="Goeker M."/>
        </authorList>
    </citation>
    <scope>NUCLEOTIDE SEQUENCE [LARGE SCALE GENOMIC DNA]</scope>
    <source>
        <strain evidence="2 3">DSM 17740</strain>
    </source>
</reference>
<dbReference type="RefSeq" id="WP_307334540.1">
    <property type="nucleotide sequence ID" value="NZ_JAUSUQ010000001.1"/>
</dbReference>
<evidence type="ECO:0000313" key="2">
    <source>
        <dbReference type="EMBL" id="MDQ0337423.1"/>
    </source>
</evidence>
<comment type="caution">
    <text evidence="2">The sequence shown here is derived from an EMBL/GenBank/DDBJ whole genome shotgun (WGS) entry which is preliminary data.</text>
</comment>
<keyword evidence="1" id="KW-1133">Transmembrane helix</keyword>
<keyword evidence="1" id="KW-0812">Transmembrane</keyword>
<evidence type="ECO:0000313" key="3">
    <source>
        <dbReference type="Proteomes" id="UP001232445"/>
    </source>
</evidence>
<proteinExistence type="predicted"/>
<protein>
    <submittedName>
        <fullName evidence="2">ABC-type transport system involved in cytochrome c biogenesis permease component</fullName>
    </submittedName>
</protein>
<feature type="transmembrane region" description="Helical" evidence="1">
    <location>
        <begin position="45"/>
        <end position="69"/>
    </location>
</feature>
<evidence type="ECO:0000256" key="1">
    <source>
        <dbReference type="SAM" id="Phobius"/>
    </source>
</evidence>
<keyword evidence="3" id="KW-1185">Reference proteome</keyword>
<accession>A0ABU0CLZ0</accession>
<organism evidence="2 3">
    <name type="scientific">Caldalkalibacillus uzonensis</name>
    <dbReference type="NCBI Taxonomy" id="353224"/>
    <lineage>
        <taxon>Bacteria</taxon>
        <taxon>Bacillati</taxon>
        <taxon>Bacillota</taxon>
        <taxon>Bacilli</taxon>
        <taxon>Bacillales</taxon>
        <taxon>Bacillaceae</taxon>
        <taxon>Caldalkalibacillus</taxon>
    </lineage>
</organism>
<gene>
    <name evidence="2" type="ORF">J2S00_000193</name>
</gene>
<sequence>MWLLRTLPLSGIQIALGKIWIHWLLPFFVAVVLEIGIGIFLNWSWLWMCAGIVTFAFISLGMASIGLWGEPLVQNTIRKILNSDWKQVQVFSC</sequence>